<gene>
    <name evidence="1" type="ORF">HOLleu_26240</name>
</gene>
<keyword evidence="2" id="KW-1185">Reference proteome</keyword>
<comment type="caution">
    <text evidence="1">The sequence shown here is derived from an EMBL/GenBank/DDBJ whole genome shotgun (WGS) entry which is preliminary data.</text>
</comment>
<proteinExistence type="predicted"/>
<protein>
    <submittedName>
        <fullName evidence="1">Uncharacterized protein</fullName>
    </submittedName>
</protein>
<evidence type="ECO:0000313" key="2">
    <source>
        <dbReference type="Proteomes" id="UP001152320"/>
    </source>
</evidence>
<dbReference type="AlphaFoldDB" id="A0A9Q1BU67"/>
<accession>A0A9Q1BU67</accession>
<dbReference type="Proteomes" id="UP001152320">
    <property type="component" value="Chromosome 12"/>
</dbReference>
<sequence length="68" mass="7555">MLVSLCVSLQGCIQQDRLRGRKTCSLKGARQPPCYSRGFSAAKYGEKPVTKLLQIACIFLKIVRVRAV</sequence>
<dbReference type="EMBL" id="JAIZAY010000012">
    <property type="protein sequence ID" value="KAJ8032659.1"/>
    <property type="molecule type" value="Genomic_DNA"/>
</dbReference>
<evidence type="ECO:0000313" key="1">
    <source>
        <dbReference type="EMBL" id="KAJ8032659.1"/>
    </source>
</evidence>
<name>A0A9Q1BU67_HOLLE</name>
<reference evidence="1" key="1">
    <citation type="submission" date="2021-10" db="EMBL/GenBank/DDBJ databases">
        <title>Tropical sea cucumber genome reveals ecological adaptation and Cuvierian tubules defense mechanism.</title>
        <authorList>
            <person name="Chen T."/>
        </authorList>
    </citation>
    <scope>NUCLEOTIDE SEQUENCE</scope>
    <source>
        <strain evidence="1">Nanhai2018</strain>
        <tissue evidence="1">Muscle</tissue>
    </source>
</reference>
<organism evidence="1 2">
    <name type="scientific">Holothuria leucospilota</name>
    <name type="common">Black long sea cucumber</name>
    <name type="synonym">Mertensiothuria leucospilota</name>
    <dbReference type="NCBI Taxonomy" id="206669"/>
    <lineage>
        <taxon>Eukaryota</taxon>
        <taxon>Metazoa</taxon>
        <taxon>Echinodermata</taxon>
        <taxon>Eleutherozoa</taxon>
        <taxon>Echinozoa</taxon>
        <taxon>Holothuroidea</taxon>
        <taxon>Aspidochirotacea</taxon>
        <taxon>Aspidochirotida</taxon>
        <taxon>Holothuriidae</taxon>
        <taxon>Holothuria</taxon>
    </lineage>
</organism>